<reference evidence="5" key="2">
    <citation type="submission" date="2022-10" db="EMBL/GenBank/DDBJ databases">
        <authorList>
            <person name="Aronson H.S."/>
        </authorList>
    </citation>
    <scope>NUCLEOTIDE SEQUENCE</scope>
    <source>
        <strain evidence="5">RS19-109</strain>
    </source>
</reference>
<evidence type="ECO:0000256" key="4">
    <source>
        <dbReference type="ARBA" id="ARBA00013078"/>
    </source>
</evidence>
<dbReference type="InterPro" id="IPR023214">
    <property type="entry name" value="HAD_sf"/>
</dbReference>
<dbReference type="NCBIfam" id="TIGR01549">
    <property type="entry name" value="HAD-SF-IA-v1"/>
    <property type="match status" value="1"/>
</dbReference>
<organism evidence="5 6">
    <name type="scientific">Thiovibrio frasassiensis</name>
    <dbReference type="NCBI Taxonomy" id="2984131"/>
    <lineage>
        <taxon>Bacteria</taxon>
        <taxon>Pseudomonadati</taxon>
        <taxon>Thermodesulfobacteriota</taxon>
        <taxon>Desulfobulbia</taxon>
        <taxon>Desulfobulbales</taxon>
        <taxon>Thiovibrionaceae</taxon>
        <taxon>Thiovibrio</taxon>
    </lineage>
</organism>
<dbReference type="InterPro" id="IPR023198">
    <property type="entry name" value="PGP-like_dom2"/>
</dbReference>
<dbReference type="InterPro" id="IPR050155">
    <property type="entry name" value="HAD-like_hydrolase_sf"/>
</dbReference>
<dbReference type="Gene3D" id="3.40.50.1000">
    <property type="entry name" value="HAD superfamily/HAD-like"/>
    <property type="match status" value="1"/>
</dbReference>
<evidence type="ECO:0000256" key="3">
    <source>
        <dbReference type="ARBA" id="ARBA00006171"/>
    </source>
</evidence>
<dbReference type="SFLD" id="SFLDS00003">
    <property type="entry name" value="Haloacid_Dehalogenase"/>
    <property type="match status" value="1"/>
</dbReference>
<dbReference type="GO" id="GO:0005829">
    <property type="term" value="C:cytosol"/>
    <property type="evidence" value="ECO:0007669"/>
    <property type="project" value="TreeGrafter"/>
</dbReference>
<dbReference type="PANTHER" id="PTHR43434:SF1">
    <property type="entry name" value="PHOSPHOGLYCOLATE PHOSPHATASE"/>
    <property type="match status" value="1"/>
</dbReference>
<dbReference type="GO" id="GO:0006281">
    <property type="term" value="P:DNA repair"/>
    <property type="evidence" value="ECO:0007669"/>
    <property type="project" value="TreeGrafter"/>
</dbReference>
<evidence type="ECO:0000256" key="2">
    <source>
        <dbReference type="ARBA" id="ARBA00004818"/>
    </source>
</evidence>
<name>A0A9X4MHJ9_9BACT</name>
<keyword evidence="6" id="KW-1185">Reference proteome</keyword>
<comment type="caution">
    <text evidence="5">The sequence shown here is derived from an EMBL/GenBank/DDBJ whole genome shotgun (WGS) entry which is preliminary data.</text>
</comment>
<dbReference type="EMBL" id="JAPHEH010000001">
    <property type="protein sequence ID" value="MDG4476471.1"/>
    <property type="molecule type" value="Genomic_DNA"/>
</dbReference>
<evidence type="ECO:0000313" key="6">
    <source>
        <dbReference type="Proteomes" id="UP001154240"/>
    </source>
</evidence>
<dbReference type="PANTHER" id="PTHR43434">
    <property type="entry name" value="PHOSPHOGLYCOLATE PHOSPHATASE"/>
    <property type="match status" value="1"/>
</dbReference>
<dbReference type="RefSeq" id="WP_307633438.1">
    <property type="nucleotide sequence ID" value="NZ_JAPHEH010000001.1"/>
</dbReference>
<dbReference type="SFLD" id="SFLDG01129">
    <property type="entry name" value="C1.5:_HAD__Beta-PGM__Phosphata"/>
    <property type="match status" value="1"/>
</dbReference>
<dbReference type="GO" id="GO:0008967">
    <property type="term" value="F:phosphoglycolate phosphatase activity"/>
    <property type="evidence" value="ECO:0007669"/>
    <property type="project" value="UniProtKB-EC"/>
</dbReference>
<keyword evidence="5" id="KW-0378">Hydrolase</keyword>
<dbReference type="InterPro" id="IPR006439">
    <property type="entry name" value="HAD-SF_hydro_IA"/>
</dbReference>
<protein>
    <recommendedName>
        <fullName evidence="4">phosphoglycolate phosphatase</fullName>
        <ecNumber evidence="4">3.1.3.18</ecNumber>
    </recommendedName>
</protein>
<evidence type="ECO:0000256" key="1">
    <source>
        <dbReference type="ARBA" id="ARBA00000830"/>
    </source>
</evidence>
<comment type="pathway">
    <text evidence="2">Organic acid metabolism; glycolate biosynthesis; glycolate from 2-phosphoglycolate: step 1/1.</text>
</comment>
<dbReference type="Pfam" id="PF13419">
    <property type="entry name" value="HAD_2"/>
    <property type="match status" value="1"/>
</dbReference>
<dbReference type="SFLD" id="SFLDG01135">
    <property type="entry name" value="C1.5.6:_HAD__Beta-PGM__Phospha"/>
    <property type="match status" value="1"/>
</dbReference>
<accession>A0A9X4MHJ9</accession>
<comment type="catalytic activity">
    <reaction evidence="1">
        <text>2-phosphoglycolate + H2O = glycolate + phosphate</text>
        <dbReference type="Rhea" id="RHEA:14369"/>
        <dbReference type="ChEBI" id="CHEBI:15377"/>
        <dbReference type="ChEBI" id="CHEBI:29805"/>
        <dbReference type="ChEBI" id="CHEBI:43474"/>
        <dbReference type="ChEBI" id="CHEBI:58033"/>
        <dbReference type="EC" id="3.1.3.18"/>
    </reaction>
</comment>
<comment type="similarity">
    <text evidence="3">Belongs to the HAD-like hydrolase superfamily. CbbY/CbbZ/Gph/YieH family.</text>
</comment>
<dbReference type="AlphaFoldDB" id="A0A9X4MHJ9"/>
<dbReference type="EC" id="3.1.3.18" evidence="4"/>
<evidence type="ECO:0000313" key="5">
    <source>
        <dbReference type="EMBL" id="MDG4476471.1"/>
    </source>
</evidence>
<dbReference type="Proteomes" id="UP001154240">
    <property type="component" value="Unassembled WGS sequence"/>
</dbReference>
<dbReference type="InterPro" id="IPR036412">
    <property type="entry name" value="HAD-like_sf"/>
</dbReference>
<dbReference type="InterPro" id="IPR041492">
    <property type="entry name" value="HAD_2"/>
</dbReference>
<proteinExistence type="inferred from homology"/>
<dbReference type="Gene3D" id="1.10.150.240">
    <property type="entry name" value="Putative phosphatase, domain 2"/>
    <property type="match status" value="1"/>
</dbReference>
<dbReference type="SUPFAM" id="SSF56784">
    <property type="entry name" value="HAD-like"/>
    <property type="match status" value="1"/>
</dbReference>
<gene>
    <name evidence="5" type="ORF">OLX77_09925</name>
</gene>
<reference evidence="5" key="1">
    <citation type="journal article" date="2022" name="bioRxiv">
        <title>Thiovibrio frasassiensisgen. nov., sp. nov., an autotrophic, elemental sulfur disproportionating bacterium isolated from sulfidic karst sediment, and proposal of Thiovibrionaceae fam. nov.</title>
        <authorList>
            <person name="Aronson H."/>
            <person name="Thomas C."/>
            <person name="Bhattacharyya M."/>
            <person name="Eckstein S."/>
            <person name="Jensen S."/>
            <person name="Barco R."/>
            <person name="Macalady J."/>
            <person name="Amend J."/>
        </authorList>
    </citation>
    <scope>NUCLEOTIDE SEQUENCE</scope>
    <source>
        <strain evidence="5">RS19-109</strain>
    </source>
</reference>
<sequence>MTHHKDVVLFDLDGTLVDSLTDLADSMNRVLTQQGLPPHPTQSYRYFVGDGIGNLVQRALPEKARLPEIIEECVRKMRQEYASHWGDTTKPYPGIAELLDTLSTRGIALAILSNKPDELTQEVVRTLLPGWHFAAVAGARDSIPRKPDPAGALRIASLLHRDPANFLYLGDTNTDMQTARAARMYAVGALWGFRTAAELKENGAQSLLSVPLELCPLLEHRPLI</sequence>